<accession>A0A433MUY9</accession>
<dbReference type="Pfam" id="PF09937">
    <property type="entry name" value="DUF2169"/>
    <property type="match status" value="1"/>
</dbReference>
<gene>
    <name evidence="2" type="ORF">EJP67_31970</name>
</gene>
<protein>
    <submittedName>
        <fullName evidence="2">DUF2169 domain-containing protein</fullName>
    </submittedName>
</protein>
<dbReference type="InterPro" id="IPR018683">
    <property type="entry name" value="DUF2169"/>
</dbReference>
<dbReference type="EMBL" id="RXFT01000023">
    <property type="protein sequence ID" value="RUR71673.1"/>
    <property type="molecule type" value="Genomic_DNA"/>
</dbReference>
<comment type="caution">
    <text evidence="2">The sequence shown here is derived from an EMBL/GenBank/DDBJ whole genome shotgun (WGS) entry which is preliminary data.</text>
</comment>
<reference evidence="2 3" key="1">
    <citation type="submission" date="2018-12" db="EMBL/GenBank/DDBJ databases">
        <title>The genome sequences of Variovorax guangxiensis DSM 27352.</title>
        <authorList>
            <person name="Gao J."/>
            <person name="Sun J."/>
        </authorList>
    </citation>
    <scope>NUCLEOTIDE SEQUENCE [LARGE SCALE GENOMIC DNA]</scope>
    <source>
        <strain evidence="2 3">DSM 27352</strain>
    </source>
</reference>
<evidence type="ECO:0000313" key="2">
    <source>
        <dbReference type="EMBL" id="RUR71673.1"/>
    </source>
</evidence>
<sequence length="375" mass="41643">MELLNATRMVAGFNLGVEPSGRELLVVVAKGTFRIPPPDAPDGIVLHEAQLPLVMADTFTGAPGLSAPVYEVDFAPRKRRCDILLLGSAYAPGGRPASRVEVGLRVGSWSKTFAVVGPRQWECAMAGVGSTPPGVFVRQPISYDVAFGGVDLLHEDPAQHAAFMANPVGRGFHRHMRVEWVEGWPLPATEEIDHAVRAPDGNYRPMALGPVGRGWDPRHRFAGTYDDAWRQKHFPFLPPDFDEQYFQAAPLDQQVPLDHFRNGPVEVLMANLTPGGLTRFTIPHLVAPVHVFTRDGEREDHTATLDTVVIEPDEGRFSLTWRMTRPLKKDVFEVAQVMVGKKGREWWQQRDATPFPIPVIMVPMVPDDEEMDEVA</sequence>
<dbReference type="OrthoDB" id="237820at2"/>
<dbReference type="Proteomes" id="UP000281118">
    <property type="component" value="Unassembled WGS sequence"/>
</dbReference>
<evidence type="ECO:0000259" key="1">
    <source>
        <dbReference type="Pfam" id="PF09937"/>
    </source>
</evidence>
<proteinExistence type="predicted"/>
<dbReference type="RefSeq" id="WP_126025734.1">
    <property type="nucleotide sequence ID" value="NZ_RXFT01000023.1"/>
</dbReference>
<name>A0A433MUY9_9BURK</name>
<organism evidence="2 3">
    <name type="scientific">Variovorax guangxiensis</name>
    <dbReference type="NCBI Taxonomy" id="1775474"/>
    <lineage>
        <taxon>Bacteria</taxon>
        <taxon>Pseudomonadati</taxon>
        <taxon>Pseudomonadota</taxon>
        <taxon>Betaproteobacteria</taxon>
        <taxon>Burkholderiales</taxon>
        <taxon>Comamonadaceae</taxon>
        <taxon>Variovorax</taxon>
    </lineage>
</organism>
<evidence type="ECO:0000313" key="3">
    <source>
        <dbReference type="Proteomes" id="UP000281118"/>
    </source>
</evidence>
<dbReference type="AlphaFoldDB" id="A0A433MUY9"/>
<feature type="domain" description="DUF2169" evidence="1">
    <location>
        <begin position="21"/>
        <end position="322"/>
    </location>
</feature>